<name>A0A0A1XCV7_ZEUCU</name>
<dbReference type="EMBL" id="GBXI01005028">
    <property type="protein sequence ID" value="JAD09264.1"/>
    <property type="molecule type" value="Transcribed_RNA"/>
</dbReference>
<sequence length="134" mass="15120">DELIFNVIQCKMVSAKLFLTATILITSSLSGNAGLLDYIYPTIMSTFYSLVPTKEGYRFKQEDPNGSSREEIGVIMNPGTPDEELVIMGMYTVYDEKTEIETMTMYTADKNGYQPRFKLKNRKLSSKLLMTSTG</sequence>
<keyword evidence="1" id="KW-0193">Cuticle</keyword>
<reference evidence="2" key="2">
    <citation type="journal article" date="2015" name="Gigascience">
        <title>Reconstructing a comprehensive transcriptome assembly of a white-pupal translocated strain of the pest fruit fly Bactrocera cucurbitae.</title>
        <authorList>
            <person name="Sim S.B."/>
            <person name="Calla B."/>
            <person name="Hall B."/>
            <person name="DeRego T."/>
            <person name="Geib S.M."/>
        </authorList>
    </citation>
    <scope>NUCLEOTIDE SEQUENCE</scope>
</reference>
<evidence type="ECO:0000313" key="2">
    <source>
        <dbReference type="EMBL" id="JAD09264.1"/>
    </source>
</evidence>
<dbReference type="AlphaFoldDB" id="A0A0A1XCV7"/>
<reference evidence="2" key="1">
    <citation type="submission" date="2014-11" db="EMBL/GenBank/DDBJ databases">
        <authorList>
            <person name="Geib S."/>
        </authorList>
    </citation>
    <scope>NUCLEOTIDE SEQUENCE</scope>
</reference>
<gene>
    <name evidence="2" type="primary">Lcp65Ab1_7</name>
    <name evidence="2" type="ORF">g.14668</name>
</gene>
<proteinExistence type="predicted"/>
<feature type="non-terminal residue" evidence="2">
    <location>
        <position position="1"/>
    </location>
</feature>
<dbReference type="GO" id="GO:0042302">
    <property type="term" value="F:structural constituent of cuticle"/>
    <property type="evidence" value="ECO:0007669"/>
    <property type="project" value="UniProtKB-UniRule"/>
</dbReference>
<evidence type="ECO:0000256" key="1">
    <source>
        <dbReference type="PROSITE-ProRule" id="PRU00497"/>
    </source>
</evidence>
<dbReference type="InterPro" id="IPR000618">
    <property type="entry name" value="Insect_cuticle"/>
</dbReference>
<dbReference type="PROSITE" id="PS51155">
    <property type="entry name" value="CHIT_BIND_RR_2"/>
    <property type="match status" value="1"/>
</dbReference>
<organism evidence="2">
    <name type="scientific">Zeugodacus cucurbitae</name>
    <name type="common">Melon fruit fly</name>
    <name type="synonym">Bactrocera cucurbitae</name>
    <dbReference type="NCBI Taxonomy" id="28588"/>
    <lineage>
        <taxon>Eukaryota</taxon>
        <taxon>Metazoa</taxon>
        <taxon>Ecdysozoa</taxon>
        <taxon>Arthropoda</taxon>
        <taxon>Hexapoda</taxon>
        <taxon>Insecta</taxon>
        <taxon>Pterygota</taxon>
        <taxon>Neoptera</taxon>
        <taxon>Endopterygota</taxon>
        <taxon>Diptera</taxon>
        <taxon>Brachycera</taxon>
        <taxon>Muscomorpha</taxon>
        <taxon>Tephritoidea</taxon>
        <taxon>Tephritidae</taxon>
        <taxon>Zeugodacus</taxon>
        <taxon>Zeugodacus</taxon>
    </lineage>
</organism>
<protein>
    <submittedName>
        <fullName evidence="2">Larval cuticle protein 5</fullName>
    </submittedName>
</protein>
<dbReference type="Pfam" id="PF00379">
    <property type="entry name" value="Chitin_bind_4"/>
    <property type="match status" value="1"/>
</dbReference>
<accession>A0A0A1XCV7</accession>